<feature type="domain" description="Metalloprotease TldD/E N-terminal" evidence="2">
    <location>
        <begin position="24"/>
        <end position="86"/>
    </location>
</feature>
<dbReference type="PANTHER" id="PTHR43421:SF1">
    <property type="entry name" value="METALLOPROTEASE PMBA"/>
    <property type="match status" value="1"/>
</dbReference>
<evidence type="ECO:0000256" key="1">
    <source>
        <dbReference type="ARBA" id="ARBA00005836"/>
    </source>
</evidence>
<keyword evidence="5" id="KW-0645">Protease</keyword>
<feature type="domain" description="Metalloprotease TldD/E central" evidence="4">
    <location>
        <begin position="119"/>
        <end position="220"/>
    </location>
</feature>
<proteinExistence type="inferred from homology"/>
<dbReference type="InterPro" id="IPR045569">
    <property type="entry name" value="Metalloprtase-TldD/E_C"/>
</dbReference>
<protein>
    <submittedName>
        <fullName evidence="5">Metalloprotease PmbA</fullName>
        <ecNumber evidence="5">3.4.-.-</ecNumber>
    </submittedName>
</protein>
<dbReference type="Gene3D" id="3.30.2290.10">
    <property type="entry name" value="PmbA/TldD superfamily"/>
    <property type="match status" value="1"/>
</dbReference>
<dbReference type="EC" id="3.4.-.-" evidence="5"/>
<dbReference type="RefSeq" id="WP_110987741.1">
    <property type="nucleotide sequence ID" value="NZ_CAWNWM010000014.1"/>
</dbReference>
<dbReference type="Pfam" id="PF01523">
    <property type="entry name" value="PmbA_TldD_1st"/>
    <property type="match status" value="1"/>
</dbReference>
<dbReference type="AlphaFoldDB" id="A0A2W1JSR5"/>
<dbReference type="Pfam" id="PF19289">
    <property type="entry name" value="PmbA_TldD_3rd"/>
    <property type="match status" value="1"/>
</dbReference>
<evidence type="ECO:0000259" key="3">
    <source>
        <dbReference type="Pfam" id="PF19289"/>
    </source>
</evidence>
<dbReference type="PANTHER" id="PTHR43421">
    <property type="entry name" value="METALLOPROTEASE PMBA"/>
    <property type="match status" value="1"/>
</dbReference>
<comment type="similarity">
    <text evidence="1">Belongs to the peptidase U62 family.</text>
</comment>
<keyword evidence="5" id="KW-0482">Metalloprotease</keyword>
<dbReference type="InterPro" id="IPR047657">
    <property type="entry name" value="PmbA"/>
</dbReference>
<feature type="domain" description="Metalloprotease TldD/E C-terminal" evidence="3">
    <location>
        <begin position="227"/>
        <end position="445"/>
    </location>
</feature>
<evidence type="ECO:0000313" key="5">
    <source>
        <dbReference type="EMBL" id="PZD71747.1"/>
    </source>
</evidence>
<dbReference type="Proteomes" id="UP000248857">
    <property type="component" value="Unassembled WGS sequence"/>
</dbReference>
<dbReference type="Pfam" id="PF19290">
    <property type="entry name" value="PmbA_TldD_2nd"/>
    <property type="match status" value="1"/>
</dbReference>
<comment type="caution">
    <text evidence="5">The sequence shown here is derived from an EMBL/GenBank/DDBJ whole genome shotgun (WGS) entry which is preliminary data.</text>
</comment>
<dbReference type="GO" id="GO:0008237">
    <property type="term" value="F:metallopeptidase activity"/>
    <property type="evidence" value="ECO:0007669"/>
    <property type="project" value="UniProtKB-KW"/>
</dbReference>
<dbReference type="InterPro" id="IPR045570">
    <property type="entry name" value="Metalloprtase-TldD/E_cen_dom"/>
</dbReference>
<dbReference type="InterPro" id="IPR035068">
    <property type="entry name" value="TldD/PmbA_N"/>
</dbReference>
<reference evidence="5 6" key="1">
    <citation type="journal article" date="2018" name="Sci. Rep.">
        <title>A novel species of the marine cyanobacterium Acaryochloris with a unique pigment content and lifestyle.</title>
        <authorList>
            <person name="Partensky F."/>
            <person name="Six C."/>
            <person name="Ratin M."/>
            <person name="Garczarek L."/>
            <person name="Vaulot D."/>
            <person name="Probert I."/>
            <person name="Calteau A."/>
            <person name="Gourvil P."/>
            <person name="Marie D."/>
            <person name="Grebert T."/>
            <person name="Bouchier C."/>
            <person name="Le Panse S."/>
            <person name="Gachenot M."/>
            <person name="Rodriguez F."/>
            <person name="Garrido J.L."/>
        </authorList>
    </citation>
    <scope>NUCLEOTIDE SEQUENCE [LARGE SCALE GENOMIC DNA]</scope>
    <source>
        <strain evidence="5 6">RCC1774</strain>
    </source>
</reference>
<evidence type="ECO:0000259" key="4">
    <source>
        <dbReference type="Pfam" id="PF19290"/>
    </source>
</evidence>
<accession>A0A2W1JSR5</accession>
<evidence type="ECO:0000259" key="2">
    <source>
        <dbReference type="Pfam" id="PF01523"/>
    </source>
</evidence>
<keyword evidence="6" id="KW-1185">Reference proteome</keyword>
<dbReference type="InterPro" id="IPR002510">
    <property type="entry name" value="Metalloprtase-TldD/E_N"/>
</dbReference>
<gene>
    <name evidence="5" type="primary">pmbA_2</name>
    <name evidence="5" type="ORF">C1752_04519</name>
</gene>
<dbReference type="GO" id="GO:0006508">
    <property type="term" value="P:proteolysis"/>
    <property type="evidence" value="ECO:0007669"/>
    <property type="project" value="UniProtKB-KW"/>
</dbReference>
<dbReference type="InterPro" id="IPR036059">
    <property type="entry name" value="TldD/PmbA_sf"/>
</dbReference>
<sequence length="446" mass="47923">MPNITELAAIATQKAQSLGIKKFDIYGSTVDEASVQVDHGDPKQVKASNRASVMVRVWNDDNTMGVTTTTDVEPSGLEAALELAQEASHFGAKENVADFSPAAQDPLPEVTHQKVPQSDIPTLLEHLKGAEKQLLEAHPAINGVPYNGLAQRDTARFYLNSAGAMRQEARSLSSVYLYSKAEQEGKRPRSAGAFRVSADLAELDIQGCLDETVEKTVSHLDYDKIETGKYRVVFSPEAFLSLLGAFSNLYNAQSILDKRSLSTEDSLGTELASPLLSVTDDVLHAGNIGKTAFDDEGTPTRPVTLIENGILKSFLHSAGTAKRMNAQPTGHANIGAKVTVGPHFYHVSPGAPAEQTYSLENAENVVYIDDLQALHAGVKALQGAFSLPFDGWLVNKGKRVSIESATVAGDFRELLKAIIYVEPEAKVMPGGVCPHVWVDGLSITGE</sequence>
<dbReference type="OrthoDB" id="9803618at2"/>
<dbReference type="GO" id="GO:0005829">
    <property type="term" value="C:cytosol"/>
    <property type="evidence" value="ECO:0007669"/>
    <property type="project" value="TreeGrafter"/>
</dbReference>
<dbReference type="SUPFAM" id="SSF111283">
    <property type="entry name" value="Putative modulator of DNA gyrase, PmbA/TldD"/>
    <property type="match status" value="1"/>
</dbReference>
<name>A0A2W1JSR5_9CYAN</name>
<evidence type="ECO:0000313" key="6">
    <source>
        <dbReference type="Proteomes" id="UP000248857"/>
    </source>
</evidence>
<dbReference type="EMBL" id="PQWO01000014">
    <property type="protein sequence ID" value="PZD71747.1"/>
    <property type="molecule type" value="Genomic_DNA"/>
</dbReference>
<keyword evidence="5" id="KW-0378">Hydrolase</keyword>
<organism evidence="5 6">
    <name type="scientific">Acaryochloris thomasi RCC1774</name>
    <dbReference type="NCBI Taxonomy" id="1764569"/>
    <lineage>
        <taxon>Bacteria</taxon>
        <taxon>Bacillati</taxon>
        <taxon>Cyanobacteriota</taxon>
        <taxon>Cyanophyceae</taxon>
        <taxon>Acaryochloridales</taxon>
        <taxon>Acaryochloridaceae</taxon>
        <taxon>Acaryochloris</taxon>
        <taxon>Acaryochloris thomasi</taxon>
    </lineage>
</organism>